<dbReference type="PANTHER" id="PTHR34182">
    <property type="entry name" value="PROTEIN-EXPORT MEMBRANE PROTEIN SECG"/>
    <property type="match status" value="1"/>
</dbReference>
<evidence type="ECO:0000256" key="2">
    <source>
        <dbReference type="ARBA" id="ARBA00008445"/>
    </source>
</evidence>
<evidence type="ECO:0000256" key="4">
    <source>
        <dbReference type="ARBA" id="ARBA00022475"/>
    </source>
</evidence>
<sequence length="133" mass="13731">MNPALGRFYLTLSHNKLILPNKGAQSMYGVLIFLHLVVAVVLVLAILVQQPQKGGMASIMGGAETVFGGGGAAPFMAKLTTGLAVAFMVTSLGLVVLSARQVRRTDAQPWPAPTRPATPAMPTAPALPPTGGN</sequence>
<keyword evidence="7 10" id="KW-1133">Transmembrane helix</keyword>
<feature type="region of interest" description="Disordered" evidence="11">
    <location>
        <begin position="105"/>
        <end position="133"/>
    </location>
</feature>
<dbReference type="Pfam" id="PF03840">
    <property type="entry name" value="SecG"/>
    <property type="match status" value="1"/>
</dbReference>
<dbReference type="NCBIfam" id="TIGR00810">
    <property type="entry name" value="secG"/>
    <property type="match status" value="1"/>
</dbReference>
<evidence type="ECO:0000313" key="12">
    <source>
        <dbReference type="EMBL" id="HDQ99158.1"/>
    </source>
</evidence>
<dbReference type="InterPro" id="IPR004692">
    <property type="entry name" value="SecG"/>
</dbReference>
<feature type="transmembrane region" description="Helical" evidence="10">
    <location>
        <begin position="79"/>
        <end position="99"/>
    </location>
</feature>
<dbReference type="GO" id="GO:0065002">
    <property type="term" value="P:intracellular protein transmembrane transport"/>
    <property type="evidence" value="ECO:0007669"/>
    <property type="project" value="TreeGrafter"/>
</dbReference>
<evidence type="ECO:0000256" key="9">
    <source>
        <dbReference type="ARBA" id="ARBA00023136"/>
    </source>
</evidence>
<comment type="function">
    <text evidence="10">Involved in protein export. Participates in an early event of protein translocation.</text>
</comment>
<evidence type="ECO:0000256" key="10">
    <source>
        <dbReference type="RuleBase" id="RU365087"/>
    </source>
</evidence>
<dbReference type="PANTHER" id="PTHR34182:SF1">
    <property type="entry name" value="PROTEIN-EXPORT MEMBRANE PROTEIN SECG"/>
    <property type="match status" value="1"/>
</dbReference>
<name>A0A7V0XEM1_UNCW3</name>
<keyword evidence="5 10" id="KW-0812">Transmembrane</keyword>
<comment type="subcellular location">
    <subcellularLocation>
        <location evidence="1 10">Cell membrane</location>
        <topology evidence="1 10">Multi-pass membrane protein</topology>
    </subcellularLocation>
</comment>
<keyword evidence="4 10" id="KW-1003">Cell membrane</keyword>
<evidence type="ECO:0000256" key="3">
    <source>
        <dbReference type="ARBA" id="ARBA00022448"/>
    </source>
</evidence>
<dbReference type="Proteomes" id="UP000885672">
    <property type="component" value="Unassembled WGS sequence"/>
</dbReference>
<accession>A0A7V0XEM1</accession>
<dbReference type="AlphaFoldDB" id="A0A7V0XEM1"/>
<dbReference type="PRINTS" id="PR01651">
    <property type="entry name" value="SECGEXPORT"/>
</dbReference>
<dbReference type="GO" id="GO:0043952">
    <property type="term" value="P:protein transport by the Sec complex"/>
    <property type="evidence" value="ECO:0007669"/>
    <property type="project" value="TreeGrafter"/>
</dbReference>
<dbReference type="EMBL" id="DSBX01000099">
    <property type="protein sequence ID" value="HDQ99158.1"/>
    <property type="molecule type" value="Genomic_DNA"/>
</dbReference>
<reference evidence="12" key="1">
    <citation type="journal article" date="2020" name="mSystems">
        <title>Genome- and Community-Level Interaction Insights into Carbon Utilization and Element Cycling Functions of Hydrothermarchaeota in Hydrothermal Sediment.</title>
        <authorList>
            <person name="Zhou Z."/>
            <person name="Liu Y."/>
            <person name="Xu W."/>
            <person name="Pan J."/>
            <person name="Luo Z.H."/>
            <person name="Li M."/>
        </authorList>
    </citation>
    <scope>NUCLEOTIDE SEQUENCE [LARGE SCALE GENOMIC DNA]</scope>
    <source>
        <strain evidence="12">SpSt-1182</strain>
    </source>
</reference>
<feature type="transmembrane region" description="Helical" evidence="10">
    <location>
        <begin position="27"/>
        <end position="48"/>
    </location>
</feature>
<evidence type="ECO:0000256" key="5">
    <source>
        <dbReference type="ARBA" id="ARBA00022692"/>
    </source>
</evidence>
<keyword evidence="8 10" id="KW-0811">Translocation</keyword>
<organism evidence="12">
    <name type="scientific">candidate division WOR-3 bacterium</name>
    <dbReference type="NCBI Taxonomy" id="2052148"/>
    <lineage>
        <taxon>Bacteria</taxon>
        <taxon>Bacteria division WOR-3</taxon>
    </lineage>
</organism>
<comment type="similarity">
    <text evidence="2 10">Belongs to the SecG family.</text>
</comment>
<dbReference type="GO" id="GO:0009306">
    <property type="term" value="P:protein secretion"/>
    <property type="evidence" value="ECO:0007669"/>
    <property type="project" value="UniProtKB-UniRule"/>
</dbReference>
<evidence type="ECO:0000256" key="1">
    <source>
        <dbReference type="ARBA" id="ARBA00004651"/>
    </source>
</evidence>
<evidence type="ECO:0000256" key="7">
    <source>
        <dbReference type="ARBA" id="ARBA00022989"/>
    </source>
</evidence>
<proteinExistence type="inferred from homology"/>
<protein>
    <recommendedName>
        <fullName evidence="10">Protein-export membrane protein SecG</fullName>
    </recommendedName>
</protein>
<evidence type="ECO:0000256" key="6">
    <source>
        <dbReference type="ARBA" id="ARBA00022927"/>
    </source>
</evidence>
<evidence type="ECO:0000256" key="11">
    <source>
        <dbReference type="SAM" id="MobiDB-lite"/>
    </source>
</evidence>
<gene>
    <name evidence="12" type="primary">secG</name>
    <name evidence="12" type="ORF">ENN51_02575</name>
</gene>
<comment type="caution">
    <text evidence="12">The sequence shown here is derived from an EMBL/GenBank/DDBJ whole genome shotgun (WGS) entry which is preliminary data.</text>
</comment>
<evidence type="ECO:0000256" key="8">
    <source>
        <dbReference type="ARBA" id="ARBA00023010"/>
    </source>
</evidence>
<dbReference type="GO" id="GO:0005886">
    <property type="term" value="C:plasma membrane"/>
    <property type="evidence" value="ECO:0007669"/>
    <property type="project" value="UniProtKB-SubCell"/>
</dbReference>
<keyword evidence="6 10" id="KW-0653">Protein transport</keyword>
<keyword evidence="3 10" id="KW-0813">Transport</keyword>
<keyword evidence="9 10" id="KW-0472">Membrane</keyword>
<dbReference type="GO" id="GO:0015450">
    <property type="term" value="F:protein-transporting ATPase activity"/>
    <property type="evidence" value="ECO:0007669"/>
    <property type="project" value="UniProtKB-UniRule"/>
</dbReference>